<dbReference type="RefSeq" id="WP_178371519.1">
    <property type="nucleotide sequence ID" value="NZ_FRCY01000011.1"/>
</dbReference>
<evidence type="ECO:0000259" key="1">
    <source>
        <dbReference type="PROSITE" id="PS50093"/>
    </source>
</evidence>
<dbReference type="InterPro" id="IPR026341">
    <property type="entry name" value="T9SS_type_B"/>
</dbReference>
<proteinExistence type="predicted"/>
<gene>
    <name evidence="2" type="ORF">SAMN04488057_11167</name>
</gene>
<dbReference type="Pfam" id="PF13573">
    <property type="entry name" value="SprB"/>
    <property type="match status" value="1"/>
</dbReference>
<sequence>MIGNTNMTLLDYEEDLMNDGMMVYVDVDTDPETFNSSSATLIYSNENEATRNCTRVLFAGLYWSGRGPSHTIFEVTKDGVTRQFDKRKIKLKGPGQQEYVELQATDDEIRYPTSLTADLGLFVGYRDVTDLVRNWGEGDYTVADIGLVEGTNYHYGGWGMVVVYENPSMKRRDISVFDGYAFVRGQGAASYDIQVSGLSAIQKGDVNVKVGVMAGEGDVGADGDYFAIERGEGSNDFLRLSHGNNQVNNFFNSSIYTGGNPRNPELKNNTGMDISVFEIDNKGNAIIGNNQSNTQFRYGSTWDVYVIYNITMAIDATDVEVETFHELLSVNGNEVNGPKTNIFPGDELKIRATVRNRGDVTIDHSRIEIPLPDGLLFLDASPNLLVDQYNNGEFEFLAEAGAGGKIIWEMGHLPVTENKDEELAFVDYTLRVTDDCERLFAICEETFEIDGLLFGVNTLSQSPLDPTSFVSDTILSEECLSRNIKGPLAFDLDVNTYLAEKCGWDFQNLKIPVCASENDSVQVGDLYEYFPEGTLFFKNPPAGYDEPALDVDQYLSMDQDELSVYATPSLGKECFREIKLIRNTLSLVPWVNRKVDCQQVDENEIGVEVSGGIAPFSYLWNDATNSTSSTLTNVDAGEYKVIVTDALGCKIETSVILPDYPVFSLEILEEESILNLGCNQEADGNIVIAVEGENTPFVLSVSGQGNEGTALSEQIVIPSTGLHEISDLKGGIYTLDLEDLNGCTVRKTVEIIQIEQVDWEADFTFNSSSYSESGILYQDSEIQFFGNAGSGQNPMYFWDFGNGQHSTAQNPSMNYQESGHFLVRLQVTDENGCTAMYEEFLEISGFFIRVPTAFSPNGNNSNEYFFPVFSELTNIQFWVFNRWGELLYFTSDIHSRGWDGRHEGIEMPVGNYLYKITYSNKEVADSQLAGSFTLLR</sequence>
<dbReference type="Gene3D" id="2.60.40.10">
    <property type="entry name" value="Immunoglobulins"/>
    <property type="match status" value="1"/>
</dbReference>
<accession>A0A1M7PWE3</accession>
<dbReference type="PROSITE" id="PS50093">
    <property type="entry name" value="PKD"/>
    <property type="match status" value="1"/>
</dbReference>
<dbReference type="EMBL" id="FRCY01000011">
    <property type="protein sequence ID" value="SHN21939.1"/>
    <property type="molecule type" value="Genomic_DNA"/>
</dbReference>
<dbReference type="SMART" id="SM00089">
    <property type="entry name" value="PKD"/>
    <property type="match status" value="1"/>
</dbReference>
<feature type="domain" description="PKD" evidence="1">
    <location>
        <begin position="785"/>
        <end position="832"/>
    </location>
</feature>
<dbReference type="Pfam" id="PF18911">
    <property type="entry name" value="PKD_4"/>
    <property type="match status" value="1"/>
</dbReference>
<dbReference type="InterPro" id="IPR025667">
    <property type="entry name" value="SprB_repeat"/>
</dbReference>
<evidence type="ECO:0000313" key="2">
    <source>
        <dbReference type="EMBL" id="SHN21939.1"/>
    </source>
</evidence>
<evidence type="ECO:0000313" key="3">
    <source>
        <dbReference type="Proteomes" id="UP000184513"/>
    </source>
</evidence>
<dbReference type="Pfam" id="PF13585">
    <property type="entry name" value="CHU_C"/>
    <property type="match status" value="1"/>
</dbReference>
<dbReference type="AlphaFoldDB" id="A0A1M7PWE3"/>
<dbReference type="InterPro" id="IPR035986">
    <property type="entry name" value="PKD_dom_sf"/>
</dbReference>
<dbReference type="InterPro" id="IPR000601">
    <property type="entry name" value="PKD_dom"/>
</dbReference>
<reference evidence="2 3" key="1">
    <citation type="submission" date="2016-11" db="EMBL/GenBank/DDBJ databases">
        <authorList>
            <person name="Jaros S."/>
            <person name="Januszkiewicz K."/>
            <person name="Wedrychowicz H."/>
        </authorList>
    </citation>
    <scope>NUCLEOTIDE SEQUENCE [LARGE SCALE GENOMIC DNA]</scope>
    <source>
        <strain evidence="2 3">CGMCC 1.6102</strain>
    </source>
</reference>
<dbReference type="NCBIfam" id="TIGR04131">
    <property type="entry name" value="Bac_Flav_CTERM"/>
    <property type="match status" value="1"/>
</dbReference>
<dbReference type="CDD" id="cd00146">
    <property type="entry name" value="PKD"/>
    <property type="match status" value="1"/>
</dbReference>
<dbReference type="SUPFAM" id="SSF49299">
    <property type="entry name" value="PKD domain"/>
    <property type="match status" value="1"/>
</dbReference>
<dbReference type="InterPro" id="IPR022409">
    <property type="entry name" value="PKD/Chitinase_dom"/>
</dbReference>
<name>A0A1M7PWE3_9BACT</name>
<protein>
    <submittedName>
        <fullName evidence="2">Gliding motility-associated C-terminal domain-containing protein</fullName>
    </submittedName>
</protein>
<organism evidence="2 3">
    <name type="scientific">Cyclobacterium lianum</name>
    <dbReference type="NCBI Taxonomy" id="388280"/>
    <lineage>
        <taxon>Bacteria</taxon>
        <taxon>Pseudomonadati</taxon>
        <taxon>Bacteroidota</taxon>
        <taxon>Cytophagia</taxon>
        <taxon>Cytophagales</taxon>
        <taxon>Cyclobacteriaceae</taxon>
        <taxon>Cyclobacterium</taxon>
    </lineage>
</organism>
<dbReference type="Proteomes" id="UP000184513">
    <property type="component" value="Unassembled WGS sequence"/>
</dbReference>
<dbReference type="STRING" id="388280.SAMN04488057_11167"/>
<keyword evidence="3" id="KW-1185">Reference proteome</keyword>
<dbReference type="InterPro" id="IPR013783">
    <property type="entry name" value="Ig-like_fold"/>
</dbReference>
<dbReference type="Gene3D" id="2.60.40.740">
    <property type="match status" value="1"/>
</dbReference>